<organism evidence="3 4">
    <name type="scientific">Tetraparma gracilis</name>
    <dbReference type="NCBI Taxonomy" id="2962635"/>
    <lineage>
        <taxon>Eukaryota</taxon>
        <taxon>Sar</taxon>
        <taxon>Stramenopiles</taxon>
        <taxon>Ochrophyta</taxon>
        <taxon>Bolidophyceae</taxon>
        <taxon>Parmales</taxon>
        <taxon>Triparmaceae</taxon>
        <taxon>Tetraparma</taxon>
    </lineage>
</organism>
<proteinExistence type="predicted"/>
<keyword evidence="2" id="KW-0812">Transmembrane</keyword>
<keyword evidence="4" id="KW-1185">Reference proteome</keyword>
<name>A0ABQ6MNR3_9STRA</name>
<dbReference type="Proteomes" id="UP001165060">
    <property type="component" value="Unassembled WGS sequence"/>
</dbReference>
<feature type="compositionally biased region" description="Basic and acidic residues" evidence="1">
    <location>
        <begin position="284"/>
        <end position="296"/>
    </location>
</feature>
<sequence>MHTPTSILLNNDLVLSSTFNGALSILSVDDDSVDASTNQAVFDRFVSRELESETRVFVLMGYCDKLREWAAGINAAKGDLRIHVLAYDFDESCIQEGDDATVVAPFSNVWSLTVASSDSSDAYIDKMEAGTWDFTDIALTRVDVSGGAISSVPVGEYESGPDRLLMDDIESLIFFQDSAPGLGMPKSESDVITASEESQARSLELMLGIVAAAVSIVATIGITVYKYNAIKKQKNETAEIMAGIKEQASKPKENGGLFNSTRIRETIAKGVEEGVAAATVKSNSSDRGETMRKFDEVAGSDP</sequence>
<feature type="transmembrane region" description="Helical" evidence="2">
    <location>
        <begin position="205"/>
        <end position="225"/>
    </location>
</feature>
<keyword evidence="2" id="KW-0472">Membrane</keyword>
<reference evidence="3 4" key="1">
    <citation type="journal article" date="2023" name="Commun. Biol.">
        <title>Genome analysis of Parmales, the sister group of diatoms, reveals the evolutionary specialization of diatoms from phago-mixotrophs to photoautotrophs.</title>
        <authorList>
            <person name="Ban H."/>
            <person name="Sato S."/>
            <person name="Yoshikawa S."/>
            <person name="Yamada K."/>
            <person name="Nakamura Y."/>
            <person name="Ichinomiya M."/>
            <person name="Sato N."/>
            <person name="Blanc-Mathieu R."/>
            <person name="Endo H."/>
            <person name="Kuwata A."/>
            <person name="Ogata H."/>
        </authorList>
    </citation>
    <scope>NUCLEOTIDE SEQUENCE [LARGE SCALE GENOMIC DNA]</scope>
</reference>
<evidence type="ECO:0000313" key="3">
    <source>
        <dbReference type="EMBL" id="GMI29183.1"/>
    </source>
</evidence>
<evidence type="ECO:0000256" key="2">
    <source>
        <dbReference type="SAM" id="Phobius"/>
    </source>
</evidence>
<protein>
    <submittedName>
        <fullName evidence="3">Uncharacterized protein</fullName>
    </submittedName>
</protein>
<keyword evidence="2" id="KW-1133">Transmembrane helix</keyword>
<comment type="caution">
    <text evidence="3">The sequence shown here is derived from an EMBL/GenBank/DDBJ whole genome shotgun (WGS) entry which is preliminary data.</text>
</comment>
<accession>A0ABQ6MNR3</accession>
<dbReference type="EMBL" id="BRYB01000390">
    <property type="protein sequence ID" value="GMI29183.1"/>
    <property type="molecule type" value="Genomic_DNA"/>
</dbReference>
<evidence type="ECO:0000256" key="1">
    <source>
        <dbReference type="SAM" id="MobiDB-lite"/>
    </source>
</evidence>
<evidence type="ECO:0000313" key="4">
    <source>
        <dbReference type="Proteomes" id="UP001165060"/>
    </source>
</evidence>
<gene>
    <name evidence="3" type="ORF">TeGR_g6639</name>
</gene>
<feature type="region of interest" description="Disordered" evidence="1">
    <location>
        <begin position="278"/>
        <end position="302"/>
    </location>
</feature>